<dbReference type="Proteomes" id="UP000186914">
    <property type="component" value="Unassembled WGS sequence"/>
</dbReference>
<accession>A0A1N7DG02</accession>
<dbReference type="AlphaFoldDB" id="A0A1N7DG02"/>
<evidence type="ECO:0000313" key="2">
    <source>
        <dbReference type="Proteomes" id="UP000186914"/>
    </source>
</evidence>
<organism evidence="1 2">
    <name type="scientific">Haladaptatus litoreus</name>
    <dbReference type="NCBI Taxonomy" id="553468"/>
    <lineage>
        <taxon>Archaea</taxon>
        <taxon>Methanobacteriati</taxon>
        <taxon>Methanobacteriota</taxon>
        <taxon>Stenosarchaea group</taxon>
        <taxon>Halobacteria</taxon>
        <taxon>Halobacteriales</taxon>
        <taxon>Haladaptataceae</taxon>
        <taxon>Haladaptatus</taxon>
    </lineage>
</organism>
<dbReference type="Pfam" id="PF07293">
    <property type="entry name" value="DUF1450"/>
    <property type="match status" value="1"/>
</dbReference>
<gene>
    <name evidence="1" type="ORF">SAMN05421858_3591</name>
</gene>
<dbReference type="RefSeq" id="WP_076431463.1">
    <property type="nucleotide sequence ID" value="NZ_FTNO01000004.1"/>
</dbReference>
<dbReference type="EMBL" id="FTNO01000004">
    <property type="protein sequence ID" value="SIR74756.1"/>
    <property type="molecule type" value="Genomic_DNA"/>
</dbReference>
<dbReference type="InterPro" id="IPR009910">
    <property type="entry name" value="DUF1450"/>
</dbReference>
<name>A0A1N7DG02_9EURY</name>
<reference evidence="2" key="1">
    <citation type="submission" date="2017-01" db="EMBL/GenBank/DDBJ databases">
        <authorList>
            <person name="Varghese N."/>
            <person name="Submissions S."/>
        </authorList>
    </citation>
    <scope>NUCLEOTIDE SEQUENCE [LARGE SCALE GENOMIC DNA]</scope>
    <source>
        <strain evidence="2">CGMCC 1.7737</strain>
    </source>
</reference>
<keyword evidence="2" id="KW-1185">Reference proteome</keyword>
<protein>
    <submittedName>
        <fullName evidence="1">Uncharacterized protein YuzB, UPF0349 family</fullName>
    </submittedName>
</protein>
<evidence type="ECO:0000313" key="1">
    <source>
        <dbReference type="EMBL" id="SIR74756.1"/>
    </source>
</evidence>
<proteinExistence type="predicted"/>
<sequence>MIEYCLSNIDEEVRCQLNHADVETTEYTCLEHCGICYARPFLLADGRIKEGQNHEEIFNNLEKVEVE</sequence>